<organism evidence="3 4">
    <name type="scientific">Denticeps clupeoides</name>
    <name type="common">denticle herring</name>
    <dbReference type="NCBI Taxonomy" id="299321"/>
    <lineage>
        <taxon>Eukaryota</taxon>
        <taxon>Metazoa</taxon>
        <taxon>Chordata</taxon>
        <taxon>Craniata</taxon>
        <taxon>Vertebrata</taxon>
        <taxon>Euteleostomi</taxon>
        <taxon>Actinopterygii</taxon>
        <taxon>Neopterygii</taxon>
        <taxon>Teleostei</taxon>
        <taxon>Clupei</taxon>
        <taxon>Clupeiformes</taxon>
        <taxon>Denticipitoidei</taxon>
        <taxon>Denticipitidae</taxon>
        <taxon>Denticeps</taxon>
    </lineage>
</organism>
<evidence type="ECO:0000256" key="2">
    <source>
        <dbReference type="SAM" id="MobiDB-lite"/>
    </source>
</evidence>
<dbReference type="GeneTree" id="ENSGT00730000111747"/>
<feature type="compositionally biased region" description="Basic and acidic residues" evidence="2">
    <location>
        <begin position="430"/>
        <end position="519"/>
    </location>
</feature>
<evidence type="ECO:0000256" key="1">
    <source>
        <dbReference type="ARBA" id="ARBA00023054"/>
    </source>
</evidence>
<dbReference type="PANTHER" id="PTHR28638:SF3">
    <property type="entry name" value="PRE-B-CELL LEUKEMIA TRANSCRIPTION FACTOR-INTERACTING PROTEIN 1 ISOFORM X1"/>
    <property type="match status" value="1"/>
</dbReference>
<dbReference type="Proteomes" id="UP000694580">
    <property type="component" value="Chromosome 4"/>
</dbReference>
<dbReference type="AlphaFoldDB" id="A0AAY4AKB7"/>
<dbReference type="Ensembl" id="ENSDCDT00010009797.1">
    <property type="protein sequence ID" value="ENSDCDP00010009319.1"/>
    <property type="gene ID" value="ENSDCDG00010004183.1"/>
</dbReference>
<gene>
    <name evidence="3" type="primary">pbxip1b</name>
</gene>
<reference evidence="3" key="3">
    <citation type="submission" date="2025-09" db="UniProtKB">
        <authorList>
            <consortium name="Ensembl"/>
        </authorList>
    </citation>
    <scope>IDENTIFICATION</scope>
</reference>
<reference evidence="3 4" key="1">
    <citation type="submission" date="2020-06" db="EMBL/GenBank/DDBJ databases">
        <authorList>
            <consortium name="Wellcome Sanger Institute Data Sharing"/>
        </authorList>
    </citation>
    <scope>NUCLEOTIDE SEQUENCE [LARGE SCALE GENOMIC DNA]</scope>
</reference>
<feature type="compositionally biased region" description="Basic and acidic residues" evidence="2">
    <location>
        <begin position="536"/>
        <end position="565"/>
    </location>
</feature>
<evidence type="ECO:0008006" key="5">
    <source>
        <dbReference type="Google" id="ProtNLM"/>
    </source>
</evidence>
<proteinExistence type="predicted"/>
<protein>
    <recommendedName>
        <fullName evidence="5">Pre-B-cell leukemia transcription factor-interacting protein 1</fullName>
    </recommendedName>
</protein>
<evidence type="ECO:0000313" key="3">
    <source>
        <dbReference type="Ensembl" id="ENSDCDP00010009319.1"/>
    </source>
</evidence>
<feature type="compositionally biased region" description="Basic and acidic residues" evidence="2">
    <location>
        <begin position="281"/>
        <end position="306"/>
    </location>
</feature>
<keyword evidence="4" id="KW-1185">Reference proteome</keyword>
<accession>A0AAY4AKB7</accession>
<feature type="region of interest" description="Disordered" evidence="2">
    <location>
        <begin position="281"/>
        <end position="605"/>
    </location>
</feature>
<feature type="compositionally biased region" description="Basic and acidic residues" evidence="2">
    <location>
        <begin position="119"/>
        <end position="146"/>
    </location>
</feature>
<keyword evidence="1" id="KW-0175">Coiled coil</keyword>
<feature type="compositionally biased region" description="Basic and acidic residues" evidence="2">
    <location>
        <begin position="575"/>
        <end position="600"/>
    </location>
</feature>
<name>A0AAY4AKB7_9TELE</name>
<sequence length="744" mass="86478">MQPDATECLHLVAEPGAAIAKEQLDSVVSGIAEDRHAEQLLEQPQVFQGTSPEGAEDTHLNDDSTPSVVPLSSVAEGHTPTTTHVYSNFSSSQALPSSDNDTFSDSYTHIHPSNESSTQEEKHHQEVEELGKTESQVEKANEGDGLRRRRVSLLGSLDQHKKDNDDEDEVEDYQAPPQDEDMGLSLNKCIVAAVILLGLGTIFFSGESFSTEPQEWLKIDRPTDLIDKLEKETQQIAALQAQLQAQNGQLKSAQQLAEVGEKEKKLREELERENQRIKADLERQKELEQENQKMKMENERSKRDLENMSTLQKEVESLRAKLKHPPDYKDSIESKKEWKKDGKKDEKRDWGQDKIAEKKGKKEWRGKKEETEVERQEERRGHRKEKESLENKQSQKMRGKKEGGEKQKWSEDTWWEKEENGGVHGYKSAKTKEWQDQKDNRGRKREKEWKAWEEENDWRDEAGKHGKEQKMKVGKKERQEKDEWNGKNKWRKDESKERKKQWRTENGEKKWKGEKDDKIRKGKKDWREVEEEEEERERGKGRGRVESKNKRDVGKQRQDIHEKEKKKEKKQKQRPSSDAKEEVSRPRAHHLDNQHEDRDYWTQQRQKLRHFHAPPGQCGGAAACAQAQGLVPVSLADFEGLLLQYLSRLEGVGELASRKEELSTLVREFFADGVFSHNQMPFSEFVEDVSDILEDMAEEEENRDVEEEMEGFEREALERFALPHAEAGDKEERRWAAWKNRASA</sequence>
<dbReference type="InterPro" id="IPR051990">
    <property type="entry name" value="CCPG1/PBIP1"/>
</dbReference>
<feature type="compositionally biased region" description="Basic and acidic residues" evidence="2">
    <location>
        <begin position="400"/>
        <end position="421"/>
    </location>
</feature>
<feature type="compositionally biased region" description="Polar residues" evidence="2">
    <location>
        <begin position="79"/>
        <end position="117"/>
    </location>
</feature>
<feature type="compositionally biased region" description="Basic and acidic residues" evidence="2">
    <location>
        <begin position="366"/>
        <end position="390"/>
    </location>
</feature>
<dbReference type="PANTHER" id="PTHR28638">
    <property type="entry name" value="CELL CYCLE PROGRESSION PROTEIN 1"/>
    <property type="match status" value="1"/>
</dbReference>
<evidence type="ECO:0000313" key="4">
    <source>
        <dbReference type="Proteomes" id="UP000694580"/>
    </source>
</evidence>
<feature type="compositionally biased region" description="Basic and acidic residues" evidence="2">
    <location>
        <begin position="313"/>
        <end position="360"/>
    </location>
</feature>
<dbReference type="GO" id="GO:0016020">
    <property type="term" value="C:membrane"/>
    <property type="evidence" value="ECO:0007669"/>
    <property type="project" value="TreeGrafter"/>
</dbReference>
<reference evidence="3" key="2">
    <citation type="submission" date="2025-08" db="UniProtKB">
        <authorList>
            <consortium name="Ensembl"/>
        </authorList>
    </citation>
    <scope>IDENTIFICATION</scope>
</reference>
<feature type="region of interest" description="Disordered" evidence="2">
    <location>
        <begin position="35"/>
        <end position="179"/>
    </location>
</feature>
<feature type="compositionally biased region" description="Acidic residues" evidence="2">
    <location>
        <begin position="165"/>
        <end position="179"/>
    </location>
</feature>